<gene>
    <name evidence="2" type="ORF">EV702DRAFT_1007960</name>
</gene>
<evidence type="ECO:0000259" key="1">
    <source>
        <dbReference type="Pfam" id="PF17667"/>
    </source>
</evidence>
<dbReference type="Gene3D" id="1.10.510.10">
    <property type="entry name" value="Transferase(Phosphotransferase) domain 1"/>
    <property type="match status" value="1"/>
</dbReference>
<comment type="caution">
    <text evidence="2">The sequence shown here is derived from an EMBL/GenBank/DDBJ whole genome shotgun (WGS) entry which is preliminary data.</text>
</comment>
<keyword evidence="3" id="KW-1185">Reference proteome</keyword>
<dbReference type="Pfam" id="PF17667">
    <property type="entry name" value="Pkinase_fungal"/>
    <property type="match status" value="1"/>
</dbReference>
<dbReference type="Proteomes" id="UP000714275">
    <property type="component" value="Unassembled WGS sequence"/>
</dbReference>
<organism evidence="2 3">
    <name type="scientific">Suillus placidus</name>
    <dbReference type="NCBI Taxonomy" id="48579"/>
    <lineage>
        <taxon>Eukaryota</taxon>
        <taxon>Fungi</taxon>
        <taxon>Dikarya</taxon>
        <taxon>Basidiomycota</taxon>
        <taxon>Agaricomycotina</taxon>
        <taxon>Agaricomycetes</taxon>
        <taxon>Agaricomycetidae</taxon>
        <taxon>Boletales</taxon>
        <taxon>Suillineae</taxon>
        <taxon>Suillaceae</taxon>
        <taxon>Suillus</taxon>
    </lineage>
</organism>
<evidence type="ECO:0000313" key="3">
    <source>
        <dbReference type="Proteomes" id="UP000714275"/>
    </source>
</evidence>
<dbReference type="PANTHER" id="PTHR38248:SF2">
    <property type="entry name" value="FUNK1 11"/>
    <property type="match status" value="1"/>
</dbReference>
<dbReference type="SUPFAM" id="SSF56112">
    <property type="entry name" value="Protein kinase-like (PK-like)"/>
    <property type="match status" value="1"/>
</dbReference>
<feature type="non-terminal residue" evidence="2">
    <location>
        <position position="272"/>
    </location>
</feature>
<dbReference type="InterPro" id="IPR040976">
    <property type="entry name" value="Pkinase_fungal"/>
</dbReference>
<feature type="domain" description="Fungal-type protein kinase" evidence="1">
    <location>
        <begin position="54"/>
        <end position="272"/>
    </location>
</feature>
<name>A0A9P6ZQY6_9AGAM</name>
<dbReference type="InterPro" id="IPR011009">
    <property type="entry name" value="Kinase-like_dom_sf"/>
</dbReference>
<protein>
    <recommendedName>
        <fullName evidence="1">Fungal-type protein kinase domain-containing protein</fullName>
    </recommendedName>
</protein>
<proteinExistence type="predicted"/>
<dbReference type="PANTHER" id="PTHR38248">
    <property type="entry name" value="FUNK1 6"/>
    <property type="match status" value="1"/>
</dbReference>
<dbReference type="EMBL" id="JABBWD010000035">
    <property type="protein sequence ID" value="KAG1775180.1"/>
    <property type="molecule type" value="Genomic_DNA"/>
</dbReference>
<sequence>MVLLYVLQRFKVEDWGRNKDFLPVQVGKKRRHKINIQDEELGEVELLHTNHDESVTHYGLQGRATNVVPVTSDALAKKCENILDGMVAKEFLGEANRTGEPDILKRVEIAEVRDTVKYYMPELLWHHRLMNPTSAIREALGVPELTTGSRVLYILVSPKFQPIAKLYNKELFDVWRQCILCHLTLWKEGVYHRNISPGNLMWYRKNGKLIGVLNDYDLSSLADDLGPLGEERTGTVPFMALDLLSAKAQRGEVKHLYRHDLESFICVFIWIC</sequence>
<evidence type="ECO:0000313" key="2">
    <source>
        <dbReference type="EMBL" id="KAG1775180.1"/>
    </source>
</evidence>
<accession>A0A9P6ZQY6</accession>
<dbReference type="OrthoDB" id="5569250at2759"/>
<reference evidence="2" key="1">
    <citation type="journal article" date="2020" name="New Phytol.">
        <title>Comparative genomics reveals dynamic genome evolution in host specialist ectomycorrhizal fungi.</title>
        <authorList>
            <person name="Lofgren L.A."/>
            <person name="Nguyen N.H."/>
            <person name="Vilgalys R."/>
            <person name="Ruytinx J."/>
            <person name="Liao H.L."/>
            <person name="Branco S."/>
            <person name="Kuo A."/>
            <person name="LaButti K."/>
            <person name="Lipzen A."/>
            <person name="Andreopoulos W."/>
            <person name="Pangilinan J."/>
            <person name="Riley R."/>
            <person name="Hundley H."/>
            <person name="Na H."/>
            <person name="Barry K."/>
            <person name="Grigoriev I.V."/>
            <person name="Stajich J.E."/>
            <person name="Kennedy P.G."/>
        </authorList>
    </citation>
    <scope>NUCLEOTIDE SEQUENCE</scope>
    <source>
        <strain evidence="2">DOB743</strain>
    </source>
</reference>
<dbReference type="AlphaFoldDB" id="A0A9P6ZQY6"/>